<dbReference type="InterPro" id="IPR040521">
    <property type="entry name" value="KDZ"/>
</dbReference>
<dbReference type="Pfam" id="PF18803">
    <property type="entry name" value="CxC2"/>
    <property type="match status" value="1"/>
</dbReference>
<feature type="domain" description="CxC2-like cysteine cluster KDZ transposase-associated" evidence="1">
    <location>
        <begin position="70"/>
        <end position="178"/>
    </location>
</feature>
<dbReference type="AlphaFoldDB" id="A0A9P6CHZ1"/>
<reference evidence="2" key="1">
    <citation type="submission" date="2020-11" db="EMBL/GenBank/DDBJ databases">
        <authorList>
            <consortium name="DOE Joint Genome Institute"/>
            <person name="Ahrendt S."/>
            <person name="Riley R."/>
            <person name="Andreopoulos W."/>
            <person name="Labutti K."/>
            <person name="Pangilinan J."/>
            <person name="Ruiz-Duenas F.J."/>
            <person name="Barrasa J.M."/>
            <person name="Sanchez-Garcia M."/>
            <person name="Camarero S."/>
            <person name="Miyauchi S."/>
            <person name="Serrano A."/>
            <person name="Linde D."/>
            <person name="Babiker R."/>
            <person name="Drula E."/>
            <person name="Ayuso-Fernandez I."/>
            <person name="Pacheco R."/>
            <person name="Padilla G."/>
            <person name="Ferreira P."/>
            <person name="Barriuso J."/>
            <person name="Kellner H."/>
            <person name="Castanera R."/>
            <person name="Alfaro M."/>
            <person name="Ramirez L."/>
            <person name="Pisabarro A.G."/>
            <person name="Kuo A."/>
            <person name="Tritt A."/>
            <person name="Lipzen A."/>
            <person name="He G."/>
            <person name="Yan M."/>
            <person name="Ng V."/>
            <person name="Cullen D."/>
            <person name="Martin F."/>
            <person name="Rosso M.-N."/>
            <person name="Henrissat B."/>
            <person name="Hibbett D."/>
            <person name="Martinez A.T."/>
            <person name="Grigoriev I.V."/>
        </authorList>
    </citation>
    <scope>NUCLEOTIDE SEQUENCE</scope>
    <source>
        <strain evidence="2">CBS 247.69</strain>
    </source>
</reference>
<comment type="caution">
    <text evidence="2">The sequence shown here is derived from an EMBL/GenBank/DDBJ whole genome shotgun (WGS) entry which is preliminary data.</text>
</comment>
<organism evidence="2 3">
    <name type="scientific">Collybia nuda</name>
    <dbReference type="NCBI Taxonomy" id="64659"/>
    <lineage>
        <taxon>Eukaryota</taxon>
        <taxon>Fungi</taxon>
        <taxon>Dikarya</taxon>
        <taxon>Basidiomycota</taxon>
        <taxon>Agaricomycotina</taxon>
        <taxon>Agaricomycetes</taxon>
        <taxon>Agaricomycetidae</taxon>
        <taxon>Agaricales</taxon>
        <taxon>Tricholomatineae</taxon>
        <taxon>Clitocybaceae</taxon>
        <taxon>Collybia</taxon>
    </lineage>
</organism>
<dbReference type="PANTHER" id="PTHR33096:SF1">
    <property type="entry name" value="CXC1-LIKE CYSTEINE CLUSTER ASSOCIATED WITH KDZ TRANSPOSASES DOMAIN-CONTAINING PROTEIN"/>
    <property type="match status" value="1"/>
</dbReference>
<dbReference type="OrthoDB" id="3261436at2759"/>
<accession>A0A9P6CHZ1</accession>
<evidence type="ECO:0000259" key="1">
    <source>
        <dbReference type="Pfam" id="PF18803"/>
    </source>
</evidence>
<evidence type="ECO:0000313" key="2">
    <source>
        <dbReference type="EMBL" id="KAF9461409.1"/>
    </source>
</evidence>
<dbReference type="InterPro" id="IPR041457">
    <property type="entry name" value="CxC2_KDZ-assoc"/>
</dbReference>
<evidence type="ECO:0000313" key="3">
    <source>
        <dbReference type="Proteomes" id="UP000807353"/>
    </source>
</evidence>
<proteinExistence type="predicted"/>
<dbReference type="EMBL" id="MU150285">
    <property type="protein sequence ID" value="KAF9461409.1"/>
    <property type="molecule type" value="Genomic_DNA"/>
</dbReference>
<sequence length="950" mass="108806">MINLDGRGPNTSERCPCCAPEGLDRYPEFECLDCWGRYLRCKECMVATHTAHPLHRIRRWNGEYFERSSLKSLGVRIQLGHLPGQPCANPQICFNDDFIIIDGRGIHSVGLDYCGCGTLSQTRFVQLLRYRLYPATTTNPKTAATFRCLESYELLSYESKVSSFEYYHALVRLTDNTGTHPPKNRYPKFLLMIRQWRYLKMLKRSARGHDPIKPATATNQGECALLCPACPQPGKNLPSDWKELPENKKFVFLLVYSWHHALFIGIDANFRLKRKNVSSDRVDPDLGKGFAYFVEESEYKEYLTRHQDEVEPKSTCSRHDAVNLSNSKPGQGHAATGVGTIECARHNMKRPMAVGDLQRGERYCNIDYLFWKSLINSVLERIYISYDIVCQWSINLQKRMAALDHTFVIFNGKVFIKFLVPKFHLPAHISKCRSSFSFNYTVGVGRTDGEAPERGWAEINPLAMSTKEMGPGSRRDILDAHFGDYNWRKIIGMGSTLIRKFTVATSDMVAHVLAHRGLELSLPRDTVTEWTAAVVAWEMDPSKPNPFEVQVDLPTQAAVWRELAEAEALDLATGKDFTLDANVSPSVFISSGLDLEAEQRAVKTETNKMWLHSQDRQKTKLQLRYNALSRKIVAWSRFQQLYIPTTVILRREDTEADLRRKAPLPTYAYPLWLPSHIKTKVSFDLRLAEIEYKLRVAQARESLESLRRNLQMRSYLRKFKNRFSRGQGANTRARNALDGVNERIMNNANEYRAAFDAIVSLTTLLGKVGWEQEFKVLADGDIREVSEADDGQSEGKRLVSWVWKTVQYSEMGNDDTFRDTLRIEWCKLRARAMRFVEEVELLSVEMMRVLQFFQWQAGWWRSIGSTWNHATVKSDMRREGLIGYAKRQAAMRDSLSAHFVWLWSMVPRIMAKVQGDIAEGQADIMAKAQAETTPLRNIVEDAGSLSGNML</sequence>
<dbReference type="PANTHER" id="PTHR33096">
    <property type="entry name" value="CXC2 DOMAIN-CONTAINING PROTEIN"/>
    <property type="match status" value="1"/>
</dbReference>
<name>A0A9P6CHZ1_9AGAR</name>
<protein>
    <recommendedName>
        <fullName evidence="1">CxC2-like cysteine cluster KDZ transposase-associated domain-containing protein</fullName>
    </recommendedName>
</protein>
<dbReference type="Proteomes" id="UP000807353">
    <property type="component" value="Unassembled WGS sequence"/>
</dbReference>
<keyword evidence="3" id="KW-1185">Reference proteome</keyword>
<gene>
    <name evidence="2" type="ORF">BDZ94DRAFT_1221539</name>
</gene>
<dbReference type="Pfam" id="PF18758">
    <property type="entry name" value="KDZ"/>
    <property type="match status" value="1"/>
</dbReference>